<name>A0A6A5WQQ7_9PLEO</name>
<sequence length="128" mass="13428">MLNTIKLGSQTQLRQLSASVQSEVHTSAGRSVCSASLANLSAAALQSARILHVPPAPRRKMNVREPITILGHLGAFHVAATGLAPQILWLRFSLWGRHGAGIAVFHGEAGNNMHGNGNSSAYGVLCIG</sequence>
<evidence type="ECO:0000313" key="1">
    <source>
        <dbReference type="EMBL" id="KAF2004200.1"/>
    </source>
</evidence>
<keyword evidence="2" id="KW-1185">Reference proteome</keyword>
<gene>
    <name evidence="1" type="ORF">P154DRAFT_51158</name>
</gene>
<dbReference type="EMBL" id="ML977568">
    <property type="protein sequence ID" value="KAF2004200.1"/>
    <property type="molecule type" value="Genomic_DNA"/>
</dbReference>
<evidence type="ECO:0000313" key="2">
    <source>
        <dbReference type="Proteomes" id="UP000799779"/>
    </source>
</evidence>
<protein>
    <submittedName>
        <fullName evidence="1">Uncharacterized protein</fullName>
    </submittedName>
</protein>
<organism evidence="1 2">
    <name type="scientific">Amniculicola lignicola CBS 123094</name>
    <dbReference type="NCBI Taxonomy" id="1392246"/>
    <lineage>
        <taxon>Eukaryota</taxon>
        <taxon>Fungi</taxon>
        <taxon>Dikarya</taxon>
        <taxon>Ascomycota</taxon>
        <taxon>Pezizomycotina</taxon>
        <taxon>Dothideomycetes</taxon>
        <taxon>Pleosporomycetidae</taxon>
        <taxon>Pleosporales</taxon>
        <taxon>Amniculicolaceae</taxon>
        <taxon>Amniculicola</taxon>
    </lineage>
</organism>
<reference evidence="1" key="1">
    <citation type="journal article" date="2020" name="Stud. Mycol.">
        <title>101 Dothideomycetes genomes: a test case for predicting lifestyles and emergence of pathogens.</title>
        <authorList>
            <person name="Haridas S."/>
            <person name="Albert R."/>
            <person name="Binder M."/>
            <person name="Bloem J."/>
            <person name="Labutti K."/>
            <person name="Salamov A."/>
            <person name="Andreopoulos B."/>
            <person name="Baker S."/>
            <person name="Barry K."/>
            <person name="Bills G."/>
            <person name="Bluhm B."/>
            <person name="Cannon C."/>
            <person name="Castanera R."/>
            <person name="Culley D."/>
            <person name="Daum C."/>
            <person name="Ezra D."/>
            <person name="Gonzalez J."/>
            <person name="Henrissat B."/>
            <person name="Kuo A."/>
            <person name="Liang C."/>
            <person name="Lipzen A."/>
            <person name="Lutzoni F."/>
            <person name="Magnuson J."/>
            <person name="Mondo S."/>
            <person name="Nolan M."/>
            <person name="Ohm R."/>
            <person name="Pangilinan J."/>
            <person name="Park H.-J."/>
            <person name="Ramirez L."/>
            <person name="Alfaro M."/>
            <person name="Sun H."/>
            <person name="Tritt A."/>
            <person name="Yoshinaga Y."/>
            <person name="Zwiers L.-H."/>
            <person name="Turgeon B."/>
            <person name="Goodwin S."/>
            <person name="Spatafora J."/>
            <person name="Crous P."/>
            <person name="Grigoriev I."/>
        </authorList>
    </citation>
    <scope>NUCLEOTIDE SEQUENCE</scope>
    <source>
        <strain evidence="1">CBS 123094</strain>
    </source>
</reference>
<proteinExistence type="predicted"/>
<dbReference type="Proteomes" id="UP000799779">
    <property type="component" value="Unassembled WGS sequence"/>
</dbReference>
<accession>A0A6A5WQQ7</accession>
<dbReference type="AlphaFoldDB" id="A0A6A5WQQ7"/>